<feature type="binding site" evidence="8">
    <location>
        <position position="83"/>
    </location>
    <ligand>
        <name>Mg(2+)</name>
        <dbReference type="ChEBI" id="CHEBI:18420"/>
        <label>1</label>
        <note>catalytic</note>
    </ligand>
</feature>
<keyword evidence="6 9" id="KW-0378">Hydrolase</keyword>
<dbReference type="Proteomes" id="UP000308267">
    <property type="component" value="Unassembled WGS sequence"/>
</dbReference>
<feature type="binding site" evidence="8">
    <location>
        <position position="65"/>
    </location>
    <ligand>
        <name>Mg(2+)</name>
        <dbReference type="ChEBI" id="CHEBI:18420"/>
        <label>1</label>
        <note>catalytic</note>
    </ligand>
</feature>
<gene>
    <name evidence="10" type="ORF">CRM22_003793</name>
</gene>
<dbReference type="GO" id="GO:0046872">
    <property type="term" value="F:metal ion binding"/>
    <property type="evidence" value="ECO:0007669"/>
    <property type="project" value="UniProtKB-KW"/>
</dbReference>
<reference evidence="10 11" key="1">
    <citation type="journal article" date="2019" name="BMC Genomics">
        <title>New insights from Opisthorchis felineus genome: update on genomics of the epidemiologically important liver flukes.</title>
        <authorList>
            <person name="Ershov N.I."/>
            <person name="Mordvinov V.A."/>
            <person name="Prokhortchouk E.B."/>
            <person name="Pakharukova M.Y."/>
            <person name="Gunbin K.V."/>
            <person name="Ustyantsev K."/>
            <person name="Genaev M.A."/>
            <person name="Blinov A.G."/>
            <person name="Mazur A."/>
            <person name="Boulygina E."/>
            <person name="Tsygankova S."/>
            <person name="Khrameeva E."/>
            <person name="Chekanov N."/>
            <person name="Fan G."/>
            <person name="Xiao A."/>
            <person name="Zhang H."/>
            <person name="Xu X."/>
            <person name="Yang H."/>
            <person name="Solovyev V."/>
            <person name="Lee S.M."/>
            <person name="Liu X."/>
            <person name="Afonnikov D.A."/>
            <person name="Skryabin K.G."/>
        </authorList>
    </citation>
    <scope>NUCLEOTIDE SEQUENCE [LARGE SCALE GENOMIC DNA]</scope>
    <source>
        <strain evidence="10">AK-0245</strain>
        <tissue evidence="10">Whole organism</tissue>
    </source>
</reference>
<dbReference type="PRINTS" id="PR00378">
    <property type="entry name" value="LIIMPHPHTASE"/>
</dbReference>
<dbReference type="Gene3D" id="3.40.190.80">
    <property type="match status" value="1"/>
</dbReference>
<keyword evidence="7 8" id="KW-0460">Magnesium</keyword>
<feature type="binding site" evidence="8">
    <location>
        <position position="212"/>
    </location>
    <ligand>
        <name>Mg(2+)</name>
        <dbReference type="ChEBI" id="CHEBI:18420"/>
        <label>1</label>
        <note>catalytic</note>
    </ligand>
</feature>
<dbReference type="EC" id="3.1.3.25" evidence="9"/>
<dbReference type="InterPro" id="IPR020583">
    <property type="entry name" value="Inositol_monoP_metal-BS"/>
</dbReference>
<evidence type="ECO:0000256" key="7">
    <source>
        <dbReference type="ARBA" id="ARBA00022842"/>
    </source>
</evidence>
<evidence type="ECO:0000256" key="5">
    <source>
        <dbReference type="ARBA" id="ARBA00022723"/>
    </source>
</evidence>
<protein>
    <recommendedName>
        <fullName evidence="9">Inositol-1-monophosphatase</fullName>
        <ecNumber evidence="9">3.1.3.25</ecNumber>
    </recommendedName>
</protein>
<dbReference type="FunFam" id="3.30.540.10:FF:000004">
    <property type="entry name" value="Inositol-1-monophosphatase"/>
    <property type="match status" value="1"/>
</dbReference>
<keyword evidence="5 8" id="KW-0479">Metal-binding</keyword>
<dbReference type="EMBL" id="SJOL01006088">
    <property type="protein sequence ID" value="TGZ69347.1"/>
    <property type="molecule type" value="Genomic_DNA"/>
</dbReference>
<dbReference type="FunFam" id="3.40.190.80:FF:000002">
    <property type="entry name" value="Inositol-1-monophosphatase"/>
    <property type="match status" value="1"/>
</dbReference>
<dbReference type="Pfam" id="PF00459">
    <property type="entry name" value="Inositol_P"/>
    <property type="match status" value="1"/>
</dbReference>
<dbReference type="GO" id="GO:0046854">
    <property type="term" value="P:phosphatidylinositol phosphate biosynthetic process"/>
    <property type="evidence" value="ECO:0007669"/>
    <property type="project" value="InterPro"/>
</dbReference>
<dbReference type="GO" id="GO:0008934">
    <property type="term" value="F:inositol monophosphate 1-phosphatase activity"/>
    <property type="evidence" value="ECO:0007669"/>
    <property type="project" value="InterPro"/>
</dbReference>
<feature type="binding site" evidence="8">
    <location>
        <position position="86"/>
    </location>
    <ligand>
        <name>Mg(2+)</name>
        <dbReference type="ChEBI" id="CHEBI:18420"/>
        <label>1</label>
        <note>catalytic</note>
    </ligand>
</feature>
<dbReference type="GO" id="GO:0007165">
    <property type="term" value="P:signal transduction"/>
    <property type="evidence" value="ECO:0007669"/>
    <property type="project" value="TreeGrafter"/>
</dbReference>
<comment type="cofactor">
    <cofactor evidence="2 8 9">
        <name>Mg(2+)</name>
        <dbReference type="ChEBI" id="CHEBI:18420"/>
    </cofactor>
</comment>
<comment type="similarity">
    <text evidence="4 9">Belongs to the inositol monophosphatase superfamily.</text>
</comment>
<dbReference type="PANTHER" id="PTHR20854">
    <property type="entry name" value="INOSITOL MONOPHOSPHATASE"/>
    <property type="match status" value="1"/>
</dbReference>
<comment type="catalytic activity">
    <reaction evidence="1 9">
        <text>a myo-inositol phosphate + H2O = myo-inositol + phosphate</text>
        <dbReference type="Rhea" id="RHEA:24056"/>
        <dbReference type="ChEBI" id="CHEBI:15377"/>
        <dbReference type="ChEBI" id="CHEBI:17268"/>
        <dbReference type="ChEBI" id="CHEBI:43474"/>
        <dbReference type="ChEBI" id="CHEBI:84139"/>
        <dbReference type="EC" id="3.1.3.25"/>
    </reaction>
</comment>
<dbReference type="AlphaFoldDB" id="A0A4S2M5N5"/>
<dbReference type="GO" id="GO:0006021">
    <property type="term" value="P:inositol biosynthetic process"/>
    <property type="evidence" value="ECO:0007669"/>
    <property type="project" value="UniProtKB-UniPathway"/>
</dbReference>
<keyword evidence="11" id="KW-1185">Reference proteome</keyword>
<evidence type="ECO:0000256" key="4">
    <source>
        <dbReference type="ARBA" id="ARBA00009759"/>
    </source>
</evidence>
<evidence type="ECO:0000256" key="6">
    <source>
        <dbReference type="ARBA" id="ARBA00022801"/>
    </source>
</evidence>
<evidence type="ECO:0000313" key="10">
    <source>
        <dbReference type="EMBL" id="TGZ69347.1"/>
    </source>
</evidence>
<dbReference type="PANTHER" id="PTHR20854:SF4">
    <property type="entry name" value="INOSITOL-1-MONOPHOSPHATASE-RELATED"/>
    <property type="match status" value="1"/>
</dbReference>
<evidence type="ECO:0000256" key="2">
    <source>
        <dbReference type="ARBA" id="ARBA00001946"/>
    </source>
</evidence>
<feature type="binding site" evidence="8">
    <location>
        <position position="85"/>
    </location>
    <ligand>
        <name>Mg(2+)</name>
        <dbReference type="ChEBI" id="CHEBI:18420"/>
        <label>1</label>
        <note>catalytic</note>
    </ligand>
</feature>
<dbReference type="STRING" id="147828.A0A4S2M5N5"/>
<dbReference type="UniPathway" id="UPA00823">
    <property type="reaction ID" value="UER00788"/>
</dbReference>
<dbReference type="OrthoDB" id="10254945at2759"/>
<accession>A0A4S2M5N5</accession>
<evidence type="ECO:0000256" key="8">
    <source>
        <dbReference type="PIRSR" id="PIRSR600760-2"/>
    </source>
</evidence>
<dbReference type="PROSITE" id="PS00630">
    <property type="entry name" value="IMP_2"/>
    <property type="match status" value="1"/>
</dbReference>
<dbReference type="InterPro" id="IPR020552">
    <property type="entry name" value="Inositol_monoPase_Li-sen"/>
</dbReference>
<dbReference type="InterPro" id="IPR020550">
    <property type="entry name" value="Inositol_monophosphatase_CS"/>
</dbReference>
<comment type="pathway">
    <text evidence="3 9">Polyol metabolism; myo-inositol biosynthesis; myo-inositol from D-glucose 6-phosphate: step 2/2.</text>
</comment>
<proteinExistence type="inferred from homology"/>
<name>A0A4S2M5N5_OPIFE</name>
<evidence type="ECO:0000256" key="9">
    <source>
        <dbReference type="RuleBase" id="RU364068"/>
    </source>
</evidence>
<dbReference type="InterPro" id="IPR033942">
    <property type="entry name" value="IMPase"/>
</dbReference>
<dbReference type="Gene3D" id="3.30.540.10">
    <property type="entry name" value="Fructose-1,6-Bisphosphatase, subunit A, domain 1"/>
    <property type="match status" value="1"/>
</dbReference>
<dbReference type="InterPro" id="IPR000760">
    <property type="entry name" value="Inositol_monophosphatase-like"/>
</dbReference>
<organism evidence="10 11">
    <name type="scientific">Opisthorchis felineus</name>
    <dbReference type="NCBI Taxonomy" id="147828"/>
    <lineage>
        <taxon>Eukaryota</taxon>
        <taxon>Metazoa</taxon>
        <taxon>Spiralia</taxon>
        <taxon>Lophotrochozoa</taxon>
        <taxon>Platyhelminthes</taxon>
        <taxon>Trematoda</taxon>
        <taxon>Digenea</taxon>
        <taxon>Opisthorchiida</taxon>
        <taxon>Opisthorchiata</taxon>
        <taxon>Opisthorchiidae</taxon>
        <taxon>Opisthorchis</taxon>
    </lineage>
</organism>
<dbReference type="PRINTS" id="PR00377">
    <property type="entry name" value="IMPHPHTASES"/>
</dbReference>
<sequence>MVRMDFVKSLAKKAGQIIKDGYSSIGFADEKASYADLVTEYDRKVEEFLKSEILAVYPDHKIIAEEGYLGSAVLTQEPTWIIDPIDGTSNFVSRFPFVCVSIAFYVEREPMLAVVYNPIQQQMYSAEKGRGAFLNEEPIHVTNEKDMSKALILTDWGGDRQPENLDKKTNNMRRIISKARGLRTMGSAALHICQVAGGTGDGFYEFGIHCWDYAAGLLIVREAGGFCCNYDGSPVDLMSRNVICASTPELAHSLISIIQPVLYPRD</sequence>
<comment type="caution">
    <text evidence="10">The sequence shown here is derived from an EMBL/GenBank/DDBJ whole genome shotgun (WGS) entry which is preliminary data.</text>
</comment>
<dbReference type="CDD" id="cd01639">
    <property type="entry name" value="IMPase"/>
    <property type="match status" value="1"/>
</dbReference>
<evidence type="ECO:0000256" key="1">
    <source>
        <dbReference type="ARBA" id="ARBA00001033"/>
    </source>
</evidence>
<dbReference type="SUPFAM" id="SSF56655">
    <property type="entry name" value="Carbohydrate phosphatase"/>
    <property type="match status" value="1"/>
</dbReference>
<dbReference type="PROSITE" id="PS00629">
    <property type="entry name" value="IMP_1"/>
    <property type="match status" value="1"/>
</dbReference>
<evidence type="ECO:0000256" key="3">
    <source>
        <dbReference type="ARBA" id="ARBA00005152"/>
    </source>
</evidence>
<evidence type="ECO:0000313" key="11">
    <source>
        <dbReference type="Proteomes" id="UP000308267"/>
    </source>
</evidence>